<evidence type="ECO:0008006" key="2">
    <source>
        <dbReference type="Google" id="ProtNLM"/>
    </source>
</evidence>
<dbReference type="EMBL" id="LAZR01042185">
    <property type="protein sequence ID" value="KKL10142.1"/>
    <property type="molecule type" value="Genomic_DNA"/>
</dbReference>
<dbReference type="InterPro" id="IPR027417">
    <property type="entry name" value="P-loop_NTPase"/>
</dbReference>
<dbReference type="AlphaFoldDB" id="A0A0F9B8J1"/>
<dbReference type="Gene3D" id="3.30.420.240">
    <property type="match status" value="1"/>
</dbReference>
<dbReference type="Gene3D" id="3.40.50.300">
    <property type="entry name" value="P-loop containing nucleotide triphosphate hydrolases"/>
    <property type="match status" value="1"/>
</dbReference>
<sequence length="478" mass="54059">CMKHYCRAVMIAHDSEHTKKLLHRARFYLETMNGPKPKIGRENDQEIYFPKTHATFSIGTAGSKTFGRSDTITHLHCSELAFWRDPKTLLTGLTQAIPHETGIIVIESTANGYGSYHHKQYMKALAGESRFEPIFYSWAIFPEYQSRTPLTSALTIDEIDLIKKYDLTEAQIQWRREKVDEFEGDETLFKQEYPINVEEAFRTTGGSLFPQVDHVPSSMWSTAPSPFGRGKVSQLSNHPMKDWHYVAGIDVAGGTGNDYSTVQILCVETREQVLAYRTNVLSPPEFAQVVAGFGEVYGAFLVPEQNQHGLSLIGCLKEKGYYSDKSHRIYRSKITQTPFTSVQRQNQFGFRTTATSKYPLIGQLLQHMHELILYDEYTVDQLRGFGEIESQKGDSGVITKLGNLDSTGHDDDVIALALACEGLRKEQFRVPSVVPINTYNPGMPIEVDFKITLEDIQNGINNPNRNSELKRQLAKSRS</sequence>
<reference evidence="1" key="1">
    <citation type="journal article" date="2015" name="Nature">
        <title>Complex archaea that bridge the gap between prokaryotes and eukaryotes.</title>
        <authorList>
            <person name="Spang A."/>
            <person name="Saw J.H."/>
            <person name="Jorgensen S.L."/>
            <person name="Zaremba-Niedzwiedzka K."/>
            <person name="Martijn J."/>
            <person name="Lind A.E."/>
            <person name="van Eijk R."/>
            <person name="Schleper C."/>
            <person name="Guy L."/>
            <person name="Ettema T.J."/>
        </authorList>
    </citation>
    <scope>NUCLEOTIDE SEQUENCE</scope>
</reference>
<name>A0A0F9B8J1_9ZZZZ</name>
<organism evidence="1">
    <name type="scientific">marine sediment metagenome</name>
    <dbReference type="NCBI Taxonomy" id="412755"/>
    <lineage>
        <taxon>unclassified sequences</taxon>
        <taxon>metagenomes</taxon>
        <taxon>ecological metagenomes</taxon>
    </lineage>
</organism>
<feature type="non-terminal residue" evidence="1">
    <location>
        <position position="478"/>
    </location>
</feature>
<gene>
    <name evidence="1" type="ORF">LCGC14_2558800</name>
</gene>
<protein>
    <recommendedName>
        <fullName evidence="2">Terminase large subunit gp17-like C-terminal domain-containing protein</fullName>
    </recommendedName>
</protein>
<feature type="non-terminal residue" evidence="1">
    <location>
        <position position="1"/>
    </location>
</feature>
<proteinExistence type="predicted"/>
<comment type="caution">
    <text evidence="1">The sequence shown here is derived from an EMBL/GenBank/DDBJ whole genome shotgun (WGS) entry which is preliminary data.</text>
</comment>
<evidence type="ECO:0000313" key="1">
    <source>
        <dbReference type="EMBL" id="KKL10142.1"/>
    </source>
</evidence>
<accession>A0A0F9B8J1</accession>